<sequence length="263" mass="28288">MPQFTSHKPGTFCWPELVTTDQKGAVAFYREVFDWDVDDRPIGEGATYSMFKTKGESVGAAYGMDEQMRGRGVPPHWGSYVSVVSADEAAKRAKELGATVLMEPFDVMDAGRMAVLRDPTGAVFSVWQPAKHFGAGLLGEPGSLCWTELATSDTNAAEKFYTSLFGWTAKTTPAVAPGVDYIEISNQGAPQAGMMPLMPQMGDAPSHWMPYFAVSDCDATVSKVQGLGGRVYMPPTEIPKVGRFAMVADPQGAGFAVITLAPR</sequence>
<dbReference type="Pfam" id="PF00903">
    <property type="entry name" value="Glyoxalase"/>
    <property type="match status" value="2"/>
</dbReference>
<dbReference type="InterPro" id="IPR052164">
    <property type="entry name" value="Anthracycline_SecMetBiosynth"/>
</dbReference>
<feature type="domain" description="VOC" evidence="1">
    <location>
        <begin position="11"/>
        <end position="129"/>
    </location>
</feature>
<evidence type="ECO:0000313" key="2">
    <source>
        <dbReference type="EMBL" id="ADC36059.1"/>
    </source>
</evidence>
<accession>E3T6W5</accession>
<dbReference type="CDD" id="cd07247">
    <property type="entry name" value="SgaA_N_like"/>
    <property type="match status" value="2"/>
</dbReference>
<dbReference type="InterPro" id="IPR037523">
    <property type="entry name" value="VOC_core"/>
</dbReference>
<reference evidence="2" key="1">
    <citation type="submission" date="2009-12" db="EMBL/GenBank/DDBJ databases">
        <authorList>
            <person name="Kielak A."/>
            <person name="van Veen J.A."/>
            <person name="Kowalchuk G.A."/>
        </authorList>
    </citation>
    <scope>NUCLEOTIDE SEQUENCE</scope>
</reference>
<dbReference type="Gene3D" id="3.10.180.10">
    <property type="entry name" value="2,3-Dihydroxybiphenyl 1,2-Dioxygenase, domain 1"/>
    <property type="match status" value="2"/>
</dbReference>
<protein>
    <submittedName>
        <fullName evidence="2">Glyoxalase/bleomycin resistance protein/dioxygenase</fullName>
    </submittedName>
</protein>
<keyword evidence="2" id="KW-0560">Oxidoreductase</keyword>
<dbReference type="InterPro" id="IPR029068">
    <property type="entry name" value="Glyas_Bleomycin-R_OHBP_Dase"/>
</dbReference>
<dbReference type="AlphaFoldDB" id="E3T6W5"/>
<evidence type="ECO:0000259" key="1">
    <source>
        <dbReference type="PROSITE" id="PS51819"/>
    </source>
</evidence>
<dbReference type="PROSITE" id="PS51819">
    <property type="entry name" value="VOC"/>
    <property type="match status" value="2"/>
</dbReference>
<proteinExistence type="predicted"/>
<dbReference type="InterPro" id="IPR004360">
    <property type="entry name" value="Glyas_Fos-R_dOase_dom"/>
</dbReference>
<name>E3T6W5_9BACT</name>
<dbReference type="PANTHER" id="PTHR33993">
    <property type="entry name" value="GLYOXALASE-RELATED"/>
    <property type="match status" value="1"/>
</dbReference>
<dbReference type="GO" id="GO:0051213">
    <property type="term" value="F:dioxygenase activity"/>
    <property type="evidence" value="ECO:0007669"/>
    <property type="project" value="UniProtKB-KW"/>
</dbReference>
<organism evidence="2">
    <name type="scientific">uncultured bacterium 213</name>
    <dbReference type="NCBI Taxonomy" id="698383"/>
    <lineage>
        <taxon>Bacteria</taxon>
        <taxon>environmental samples</taxon>
    </lineage>
</organism>
<keyword evidence="2" id="KW-0223">Dioxygenase</keyword>
<dbReference type="SUPFAM" id="SSF54593">
    <property type="entry name" value="Glyoxalase/Bleomycin resistance protein/Dihydroxybiphenyl dioxygenase"/>
    <property type="match status" value="2"/>
</dbReference>
<dbReference type="PANTHER" id="PTHR33993:SF14">
    <property type="entry name" value="GB|AAF24581.1"/>
    <property type="match status" value="1"/>
</dbReference>
<reference evidence="2" key="2">
    <citation type="journal article" date="2010" name="Appl. Environ. Microbiol.">
        <title>Comparative analysis of acidobacterial genomic fragments from terrestrial and aquatic metagenomic libraries, with emphasis on acidobacteria subdivision 6.</title>
        <authorList>
            <person name="Kielak A.M."/>
            <person name="van Veen J.A."/>
            <person name="Kowalchuk G.A."/>
        </authorList>
    </citation>
    <scope>NUCLEOTIDE SEQUENCE</scope>
</reference>
<feature type="domain" description="VOC" evidence="1">
    <location>
        <begin position="143"/>
        <end position="260"/>
    </location>
</feature>
<dbReference type="EMBL" id="GU260710">
    <property type="protein sequence ID" value="ADC36059.1"/>
    <property type="molecule type" value="Genomic_DNA"/>
</dbReference>